<dbReference type="InterPro" id="IPR052912">
    <property type="entry name" value="UPF0111_domain"/>
</dbReference>
<proteinExistence type="inferred from homology"/>
<protein>
    <submittedName>
        <fullName evidence="2">Phosphate transport regulator</fullName>
    </submittedName>
</protein>
<name>A0A0F3GZU5_9BACT</name>
<sequence>MFFGKSKDNEIQKTFVRHIDNTNECARDLINLCDSDTPATITTMIQRMLEKEHEGDKLTEHVHLLLENAFITKIDKDDIVNLANYLDDIVDKMKIVARLYHAYHITNMRDEGKELAKIILQMVQILQEMISGLPKHNIDSIKGMVYEIKKFEESADTVLYKALEALHSKEYDYKVVLEWRDIFRALEETTDCCDRVCGVVSAIVRKAN</sequence>
<reference evidence="2 3" key="1">
    <citation type="submission" date="2015-02" db="EMBL/GenBank/DDBJ databases">
        <title>Single-cell genomics of uncultivated deep-branching MTB reveals a conserved set of magnetosome genes.</title>
        <authorList>
            <person name="Kolinko S."/>
            <person name="Richter M."/>
            <person name="Glockner F.O."/>
            <person name="Brachmann A."/>
            <person name="Schuler D."/>
        </authorList>
    </citation>
    <scope>NUCLEOTIDE SEQUENCE [LARGE SCALE GENOMIC DNA]</scope>
    <source>
        <strain evidence="2">TM-1</strain>
    </source>
</reference>
<comment type="similarity">
    <text evidence="1">Belongs to the UPF0111 family.</text>
</comment>
<dbReference type="InterPro" id="IPR018445">
    <property type="entry name" value="Put_Phosphate_transp_reg"/>
</dbReference>
<dbReference type="EMBL" id="LACI01000190">
    <property type="protein sequence ID" value="KJU87400.1"/>
    <property type="molecule type" value="Genomic_DNA"/>
</dbReference>
<gene>
    <name evidence="2" type="ORF">MBAV_000408</name>
</gene>
<organism evidence="2 3">
    <name type="scientific">Candidatus Magnetobacterium bavaricum</name>
    <dbReference type="NCBI Taxonomy" id="29290"/>
    <lineage>
        <taxon>Bacteria</taxon>
        <taxon>Pseudomonadati</taxon>
        <taxon>Nitrospirota</taxon>
        <taxon>Thermodesulfovibrionia</taxon>
        <taxon>Thermodesulfovibrionales</taxon>
        <taxon>Candidatus Magnetobacteriaceae</taxon>
        <taxon>Candidatus Magnetobacterium</taxon>
    </lineage>
</organism>
<evidence type="ECO:0000256" key="1">
    <source>
        <dbReference type="ARBA" id="ARBA00008591"/>
    </source>
</evidence>
<keyword evidence="3" id="KW-1185">Reference proteome</keyword>
<dbReference type="Gene3D" id="1.20.58.220">
    <property type="entry name" value="Phosphate transport system protein phou homolog 2, domain 2"/>
    <property type="match status" value="1"/>
</dbReference>
<dbReference type="InterPro" id="IPR038078">
    <property type="entry name" value="PhoU-like_sf"/>
</dbReference>
<evidence type="ECO:0000313" key="2">
    <source>
        <dbReference type="EMBL" id="KJU87400.1"/>
    </source>
</evidence>
<dbReference type="Proteomes" id="UP000033423">
    <property type="component" value="Unassembled WGS sequence"/>
</dbReference>
<dbReference type="Pfam" id="PF01865">
    <property type="entry name" value="PhoU_div"/>
    <property type="match status" value="1"/>
</dbReference>
<dbReference type="AlphaFoldDB" id="A0A0F3GZU5"/>
<dbReference type="PANTHER" id="PTHR37298">
    <property type="entry name" value="UPF0111 PROTEIN YKAA"/>
    <property type="match status" value="1"/>
</dbReference>
<accession>A0A0F3GZU5</accession>
<comment type="caution">
    <text evidence="2">The sequence shown here is derived from an EMBL/GenBank/DDBJ whole genome shotgun (WGS) entry which is preliminary data.</text>
</comment>
<dbReference type="PANTHER" id="PTHR37298:SF1">
    <property type="entry name" value="UPF0111 PROTEIN YKAA"/>
    <property type="match status" value="1"/>
</dbReference>
<evidence type="ECO:0000313" key="3">
    <source>
        <dbReference type="Proteomes" id="UP000033423"/>
    </source>
</evidence>